<evidence type="ECO:0000256" key="2">
    <source>
        <dbReference type="ARBA" id="ARBA00023067"/>
    </source>
</evidence>
<dbReference type="InterPro" id="IPR020816">
    <property type="entry name" value="Histone-like_DNA-bd_CS"/>
</dbReference>
<evidence type="ECO:0000256" key="1">
    <source>
        <dbReference type="ARBA" id="ARBA00010529"/>
    </source>
</evidence>
<dbReference type="GO" id="GO:0030261">
    <property type="term" value="P:chromosome condensation"/>
    <property type="evidence" value="ECO:0007669"/>
    <property type="project" value="UniProtKB-KW"/>
</dbReference>
<evidence type="ECO:0000256" key="4">
    <source>
        <dbReference type="RuleBase" id="RU003939"/>
    </source>
</evidence>
<dbReference type="PRINTS" id="PR01727">
    <property type="entry name" value="DNABINDINGHU"/>
</dbReference>
<dbReference type="SUPFAM" id="SSF47729">
    <property type="entry name" value="IHF-like DNA-binding proteins"/>
    <property type="match status" value="1"/>
</dbReference>
<dbReference type="PROSITE" id="PS00045">
    <property type="entry name" value="HISTONE_LIKE"/>
    <property type="match status" value="1"/>
</dbReference>
<dbReference type="PANTHER" id="PTHR33175">
    <property type="entry name" value="DNA-BINDING PROTEIN HU"/>
    <property type="match status" value="1"/>
</dbReference>
<protein>
    <submittedName>
        <fullName evidence="5">HU family DNA-binding protein</fullName>
    </submittedName>
</protein>
<comment type="similarity">
    <text evidence="1 4">Belongs to the bacterial histone-like protein family.</text>
</comment>
<proteinExistence type="inferred from homology"/>
<evidence type="ECO:0000313" key="5">
    <source>
        <dbReference type="EMBL" id="HDD45252.1"/>
    </source>
</evidence>
<dbReference type="PANTHER" id="PTHR33175:SF3">
    <property type="entry name" value="DNA-BINDING PROTEIN HU-BETA"/>
    <property type="match status" value="1"/>
</dbReference>
<keyword evidence="3 5" id="KW-0238">DNA-binding</keyword>
<gene>
    <name evidence="5" type="ORF">ENG63_10415</name>
</gene>
<sequence length="88" mass="9661">MNKTEFVRAVAEKAGITKKEAAAVVNAVLEVIEETVKKGEEIRIPGFGTFKVVTRKERKGRNPRTGKEIMIPAANVVKFIPGAKLKNL</sequence>
<dbReference type="Pfam" id="PF00216">
    <property type="entry name" value="Bac_DNA_binding"/>
    <property type="match status" value="1"/>
</dbReference>
<keyword evidence="2" id="KW-0226">DNA condensation</keyword>
<dbReference type="Proteomes" id="UP000886289">
    <property type="component" value="Unassembled WGS sequence"/>
</dbReference>
<accession>A0A7C0YBG1</accession>
<name>A0A7C0YBG1_DESA2</name>
<dbReference type="Gene3D" id="4.10.520.10">
    <property type="entry name" value="IHF-like DNA-binding proteins"/>
    <property type="match status" value="1"/>
</dbReference>
<dbReference type="InterPro" id="IPR010992">
    <property type="entry name" value="IHF-like_DNA-bd_dom_sf"/>
</dbReference>
<dbReference type="CDD" id="cd13831">
    <property type="entry name" value="HU"/>
    <property type="match status" value="1"/>
</dbReference>
<reference evidence="5" key="1">
    <citation type="journal article" date="2020" name="mSystems">
        <title>Genome- and Community-Level Interaction Insights into Carbon Utilization and Element Cycling Functions of Hydrothermarchaeota in Hydrothermal Sediment.</title>
        <authorList>
            <person name="Zhou Z."/>
            <person name="Liu Y."/>
            <person name="Xu W."/>
            <person name="Pan J."/>
            <person name="Luo Z.H."/>
            <person name="Li M."/>
        </authorList>
    </citation>
    <scope>NUCLEOTIDE SEQUENCE [LARGE SCALE GENOMIC DNA]</scope>
    <source>
        <strain evidence="5">HyVt-233</strain>
    </source>
</reference>
<organism evidence="5">
    <name type="scientific">Desulfofervidus auxilii</name>
    <dbReference type="NCBI Taxonomy" id="1621989"/>
    <lineage>
        <taxon>Bacteria</taxon>
        <taxon>Pseudomonadati</taxon>
        <taxon>Thermodesulfobacteriota</taxon>
        <taxon>Candidatus Desulfofervidia</taxon>
        <taxon>Candidatus Desulfofervidales</taxon>
        <taxon>Candidatus Desulfofervidaceae</taxon>
        <taxon>Candidatus Desulfofervidus</taxon>
    </lineage>
</organism>
<dbReference type="GO" id="GO:0003677">
    <property type="term" value="F:DNA binding"/>
    <property type="evidence" value="ECO:0007669"/>
    <property type="project" value="UniProtKB-KW"/>
</dbReference>
<dbReference type="GO" id="GO:0030527">
    <property type="term" value="F:structural constituent of chromatin"/>
    <property type="evidence" value="ECO:0007669"/>
    <property type="project" value="InterPro"/>
</dbReference>
<dbReference type="InterPro" id="IPR000119">
    <property type="entry name" value="Hist_DNA-bd"/>
</dbReference>
<dbReference type="EMBL" id="DRBS01000384">
    <property type="protein sequence ID" value="HDD45252.1"/>
    <property type="molecule type" value="Genomic_DNA"/>
</dbReference>
<evidence type="ECO:0000256" key="3">
    <source>
        <dbReference type="ARBA" id="ARBA00023125"/>
    </source>
</evidence>
<dbReference type="AlphaFoldDB" id="A0A7C0YBG1"/>
<comment type="caution">
    <text evidence="5">The sequence shown here is derived from an EMBL/GenBank/DDBJ whole genome shotgun (WGS) entry which is preliminary data.</text>
</comment>
<dbReference type="SMART" id="SM00411">
    <property type="entry name" value="BHL"/>
    <property type="match status" value="1"/>
</dbReference>